<gene>
    <name evidence="2" type="primary">AtMg00820_97</name>
    <name evidence="2" type="ORF">CK203_066336</name>
</gene>
<dbReference type="InterPro" id="IPR013103">
    <property type="entry name" value="RVT_2"/>
</dbReference>
<dbReference type="AlphaFoldDB" id="A0A438FXN7"/>
<evidence type="ECO:0000313" key="3">
    <source>
        <dbReference type="Proteomes" id="UP000288805"/>
    </source>
</evidence>
<dbReference type="EMBL" id="QGNW01000709">
    <property type="protein sequence ID" value="RVW64719.1"/>
    <property type="molecule type" value="Genomic_DNA"/>
</dbReference>
<feature type="domain" description="Reverse transcriptase Ty1/copia-type" evidence="1">
    <location>
        <begin position="8"/>
        <end position="59"/>
    </location>
</feature>
<organism evidence="2 3">
    <name type="scientific">Vitis vinifera</name>
    <name type="common">Grape</name>
    <dbReference type="NCBI Taxonomy" id="29760"/>
    <lineage>
        <taxon>Eukaryota</taxon>
        <taxon>Viridiplantae</taxon>
        <taxon>Streptophyta</taxon>
        <taxon>Embryophyta</taxon>
        <taxon>Tracheophyta</taxon>
        <taxon>Spermatophyta</taxon>
        <taxon>Magnoliopsida</taxon>
        <taxon>eudicotyledons</taxon>
        <taxon>Gunneridae</taxon>
        <taxon>Pentapetalae</taxon>
        <taxon>rosids</taxon>
        <taxon>Vitales</taxon>
        <taxon>Vitaceae</taxon>
        <taxon>Viteae</taxon>
        <taxon>Vitis</taxon>
    </lineage>
</organism>
<evidence type="ECO:0000313" key="2">
    <source>
        <dbReference type="EMBL" id="RVW64719.1"/>
    </source>
</evidence>
<accession>A0A438FXN7</accession>
<protein>
    <submittedName>
        <fullName evidence="2">Putative mitochondrial protein</fullName>
    </submittedName>
</protein>
<proteinExistence type="predicted"/>
<evidence type="ECO:0000259" key="1">
    <source>
        <dbReference type="Pfam" id="PF07727"/>
    </source>
</evidence>
<comment type="caution">
    <text evidence="2">The sequence shown here is derived from an EMBL/GenBank/DDBJ whole genome shotgun (WGS) entry which is preliminary data.</text>
</comment>
<name>A0A438FXN7_VITVI</name>
<sequence length="171" mass="19577">METLEKSKTWKLVDLPQGKSLVGCKSVFTVKYKVDGSLERYKARLVSKGYTQTYGVDFRRPLHRSKNEYGKRSSRCQLTNEFEIKDLGKLKYFLRIEVAYSKRAIFISQHKYMLDLLKETGKLACKPVEMPIEQNHLTTEASEDEAVDKGCTRGTLEGSFISPIQGQILLT</sequence>
<dbReference type="Proteomes" id="UP000288805">
    <property type="component" value="Unassembled WGS sequence"/>
</dbReference>
<reference evidence="2 3" key="1">
    <citation type="journal article" date="2018" name="PLoS Genet.">
        <title>Population sequencing reveals clonal diversity and ancestral inbreeding in the grapevine cultivar Chardonnay.</title>
        <authorList>
            <person name="Roach M.J."/>
            <person name="Johnson D.L."/>
            <person name="Bohlmann J."/>
            <person name="van Vuuren H.J."/>
            <person name="Jones S.J."/>
            <person name="Pretorius I.S."/>
            <person name="Schmidt S.A."/>
            <person name="Borneman A.R."/>
        </authorList>
    </citation>
    <scope>NUCLEOTIDE SEQUENCE [LARGE SCALE GENOMIC DNA]</scope>
    <source>
        <strain evidence="3">cv. Chardonnay</strain>
        <tissue evidence="2">Leaf</tissue>
    </source>
</reference>
<dbReference type="Pfam" id="PF07727">
    <property type="entry name" value="RVT_2"/>
    <property type="match status" value="1"/>
</dbReference>